<dbReference type="SUPFAM" id="SSF158560">
    <property type="entry name" value="BH3980-like"/>
    <property type="match status" value="1"/>
</dbReference>
<name>A0A9W6H8A9_9MICO</name>
<evidence type="ECO:0000313" key="1">
    <source>
        <dbReference type="EMBL" id="GLJ75309.1"/>
    </source>
</evidence>
<proteinExistence type="predicted"/>
<comment type="caution">
    <text evidence="1">The sequence shown here is derived from an EMBL/GenBank/DDBJ whole genome shotgun (WGS) entry which is preliminary data.</text>
</comment>
<dbReference type="EMBL" id="BSEN01000003">
    <property type="protein sequence ID" value="GLJ75309.1"/>
    <property type="molecule type" value="Genomic_DNA"/>
</dbReference>
<reference evidence="1" key="2">
    <citation type="submission" date="2023-01" db="EMBL/GenBank/DDBJ databases">
        <authorList>
            <person name="Sun Q."/>
            <person name="Evtushenko L."/>
        </authorList>
    </citation>
    <scope>NUCLEOTIDE SEQUENCE</scope>
    <source>
        <strain evidence="1">VKM Ac-1401</strain>
    </source>
</reference>
<accession>A0A9W6H8A9</accession>
<dbReference type="Proteomes" id="UP001142372">
    <property type="component" value="Unassembled WGS sequence"/>
</dbReference>
<reference evidence="1" key="1">
    <citation type="journal article" date="2014" name="Int. J. Syst. Evol. Microbiol.">
        <title>Complete genome sequence of Corynebacterium casei LMG S-19264T (=DSM 44701T), isolated from a smear-ripened cheese.</title>
        <authorList>
            <consortium name="US DOE Joint Genome Institute (JGI-PGF)"/>
            <person name="Walter F."/>
            <person name="Albersmeier A."/>
            <person name="Kalinowski J."/>
            <person name="Ruckert C."/>
        </authorList>
    </citation>
    <scope>NUCLEOTIDE SEQUENCE</scope>
    <source>
        <strain evidence="1">VKM Ac-1401</strain>
    </source>
</reference>
<dbReference type="Gene3D" id="1.10.1900.10">
    <property type="entry name" value="c-terminal domain of poly(a) binding protein"/>
    <property type="match status" value="1"/>
</dbReference>
<keyword evidence="2" id="KW-1185">Reference proteome</keyword>
<protein>
    <submittedName>
        <fullName evidence="1">Uncharacterized protein</fullName>
    </submittedName>
</protein>
<dbReference type="AlphaFoldDB" id="A0A9W6H8A9"/>
<sequence length="137" mass="15346">MRLATLKGASVSDPSQATRPHDEYVIRKLRLSPDHRAAVDAVERYLVHRGAFTDAGHLERLLNDLVDLFEQSAWNNVPIREIVGEDPVEFAEQLLANYADGQSIAEQRNRLTATIDEIIAGVVVRSRHDLRNPDALP</sequence>
<dbReference type="Pfam" id="PF06304">
    <property type="entry name" value="DUF1048"/>
    <property type="match status" value="1"/>
</dbReference>
<organism evidence="1 2">
    <name type="scientific">Leifsonia poae</name>
    <dbReference type="NCBI Taxonomy" id="110933"/>
    <lineage>
        <taxon>Bacteria</taxon>
        <taxon>Bacillati</taxon>
        <taxon>Actinomycetota</taxon>
        <taxon>Actinomycetes</taxon>
        <taxon>Micrococcales</taxon>
        <taxon>Microbacteriaceae</taxon>
        <taxon>Leifsonia</taxon>
    </lineage>
</organism>
<evidence type="ECO:0000313" key="2">
    <source>
        <dbReference type="Proteomes" id="UP001142372"/>
    </source>
</evidence>
<dbReference type="InterPro" id="IPR008316">
    <property type="entry name" value="UCP029876"/>
</dbReference>
<gene>
    <name evidence="1" type="ORF">GCM10017584_08830</name>
</gene>